<dbReference type="eggNOG" id="COG1672">
    <property type="taxonomic scope" value="Bacteria"/>
</dbReference>
<dbReference type="Proteomes" id="UP000002357">
    <property type="component" value="Plasmid pSCL4"/>
</dbReference>
<evidence type="ECO:0000256" key="1">
    <source>
        <dbReference type="SAM" id="MobiDB-lite"/>
    </source>
</evidence>
<dbReference type="InterPro" id="IPR015943">
    <property type="entry name" value="WD40/YVTN_repeat-like_dom_sf"/>
</dbReference>
<dbReference type="PANTHER" id="PTHR19879:SF9">
    <property type="entry name" value="TRANSCRIPTION INITIATION FACTOR TFIID SUBUNIT 5"/>
    <property type="match status" value="1"/>
</dbReference>
<name>D5SJF3_STRCL</name>
<keyword evidence="3" id="KW-0614">Plasmid</keyword>
<feature type="compositionally biased region" description="Basic and acidic residues" evidence="1">
    <location>
        <begin position="962"/>
        <end position="971"/>
    </location>
</feature>
<feature type="region of interest" description="Disordered" evidence="1">
    <location>
        <begin position="933"/>
        <end position="976"/>
    </location>
</feature>
<dbReference type="InterPro" id="IPR049052">
    <property type="entry name" value="nSTAND1"/>
</dbReference>
<dbReference type="eggNOG" id="COG2319">
    <property type="taxonomic scope" value="Bacteria"/>
</dbReference>
<evidence type="ECO:0000313" key="3">
    <source>
        <dbReference type="EMBL" id="EFG04046.2"/>
    </source>
</evidence>
<dbReference type="InterPro" id="IPR027417">
    <property type="entry name" value="P-loop_NTPase"/>
</dbReference>
<dbReference type="Gene3D" id="2.130.10.10">
    <property type="entry name" value="YVTN repeat-like/Quinoprotein amine dehydrogenase"/>
    <property type="match status" value="4"/>
</dbReference>
<feature type="region of interest" description="Disordered" evidence="1">
    <location>
        <begin position="1"/>
        <end position="35"/>
    </location>
</feature>
<feature type="domain" description="Novel STAND NTPase 1" evidence="2">
    <location>
        <begin position="33"/>
        <end position="377"/>
    </location>
</feature>
<accession>D5SJF3</accession>
<proteinExistence type="predicted"/>
<dbReference type="InterPro" id="IPR011047">
    <property type="entry name" value="Quinoprotein_ADH-like_sf"/>
</dbReference>
<geneLocation type="plasmid" evidence="3 4">
    <name>pSCL4</name>
</geneLocation>
<dbReference type="SUPFAM" id="SSF82171">
    <property type="entry name" value="DPP6 N-terminal domain-like"/>
    <property type="match status" value="1"/>
</dbReference>
<dbReference type="AlphaFoldDB" id="D5SJF3"/>
<dbReference type="EMBL" id="CM000914">
    <property type="protein sequence ID" value="EFG04046.2"/>
    <property type="molecule type" value="Genomic_DNA"/>
</dbReference>
<evidence type="ECO:0000313" key="4">
    <source>
        <dbReference type="Proteomes" id="UP000002357"/>
    </source>
</evidence>
<reference evidence="3 4" key="1">
    <citation type="journal article" date="2010" name="Genome Biol. Evol.">
        <title>The sequence of a 1.8-mb bacterial linear plasmid reveals a rich evolutionary reservoir of secondary metabolic pathways.</title>
        <authorList>
            <person name="Medema M.H."/>
            <person name="Trefzer A."/>
            <person name="Kovalchuk A."/>
            <person name="van den Berg M."/>
            <person name="Mueller U."/>
            <person name="Heijne W."/>
            <person name="Wu L."/>
            <person name="Alam M.T."/>
            <person name="Ronning C.M."/>
            <person name="Nierman W.C."/>
            <person name="Bovenberg R.A.L."/>
            <person name="Breitling R."/>
            <person name="Takano E."/>
        </authorList>
    </citation>
    <scope>NUCLEOTIDE SEQUENCE [LARGE SCALE GENOMIC DNA]</scope>
    <source>
        <strain evidence="4">ATCC 27064 / DSM 738 / JCM 4710 / NBRC 13307 / NCIMB 12785 / NRRL 3585 / VKM Ac-602</strain>
        <plasmid evidence="3">pSCL4</plasmid>
    </source>
</reference>
<dbReference type="RefSeq" id="WP_003963164.1">
    <property type="nucleotide sequence ID" value="NZ_CM000914.1"/>
</dbReference>
<evidence type="ECO:0000259" key="2">
    <source>
        <dbReference type="Pfam" id="PF20703"/>
    </source>
</evidence>
<dbReference type="SMART" id="SM00320">
    <property type="entry name" value="WD40"/>
    <property type="match status" value="5"/>
</dbReference>
<protein>
    <submittedName>
        <fullName evidence="3">WD-40 repeat-containing protein</fullName>
    </submittedName>
</protein>
<gene>
    <name evidence="3" type="ORF">SCLAV_p0557</name>
</gene>
<dbReference type="SUPFAM" id="SSF52540">
    <property type="entry name" value="P-loop containing nucleoside triphosphate hydrolases"/>
    <property type="match status" value="1"/>
</dbReference>
<keyword evidence="4" id="KW-1185">Reference proteome</keyword>
<dbReference type="PANTHER" id="PTHR19879">
    <property type="entry name" value="TRANSCRIPTION INITIATION FACTOR TFIID"/>
    <property type="match status" value="1"/>
</dbReference>
<dbReference type="Pfam" id="PF20703">
    <property type="entry name" value="nSTAND1"/>
    <property type="match status" value="1"/>
</dbReference>
<sequence length="1178" mass="124270">MPAAADEAAWTERRLKAAADGSATTPDDGTGAPYPGLARYGTEDRAHFFGREELVADLLELTRHHPVAALVGASGSGKSSLLRAGLVPAVQEDPATDAAVIRILTPGPAPFRTHQALLTPGALLLVDQFEEVFTLCRDPAERDAFIGLLTGPGRRAVLAVRADFSGRCAEHPALAAALREAALLVGPMTPEQLRAAVVGPATAERLIVERELTARIVADAAGEPGGLPLLSHALLETWRRRRGRTLTAEAYEAIGGMRGAVAHTAEEVFTALGPHERQAARALLLRLISPGDATEDTRRSAARAELPPGPAAGHVLERLVRARLLTVDDGTVDLAHEALIRGWPRLRGWIERDRDRLRLHRRLIDAARTWDRLGRDEGALYRGAQLAAAREAFAPFPDGTAEDRAHPGSTRRTLPVDGGPDGAAIPLTDGERDFLTASLRADDDRLRAAQRAARRLRLLTAALSALLCLTAVAGLVIQRQNTVAERRAVESEARRIAETARSVRASDPRTALRLGLAAWRLAELPETRRALFEAADQPLTDRFDLPEIPADLEPHENDDNSSWPVLSADGRTVSVVGPDRVARWDAATRARLPDLPGLGAAADRMLAIDPDARRVAYGNRDGVRIWDTAAGRPTGGPFGPRGSHQEGWFGPGGRLYVSYRPGAGLTLWDTRTGRRLLAVPGKQTPVRLVTLSADDGLLAFCPSGGRLQLWDTGSGRRLATPGASGICAAESLVPAPDGRSFAVSTEGGVRVWDARTGRTLHRIPARGSATTAFGSDGTLLATLDSAGVGLWRLTTGAPPRPLLRVPRGAMNLAELRIDPDTGALRSLEYQPSLTLWTFAYDRAAAQGPGAAPLGRAAYSPDGTRLVTHRAGAYRVRDAADGRVLAVLPGPGGAVGCGECVPMAFSPDGRHFGYADASGRLTVRDLVTGVSRSAPAPPSFDGGLSVGAGGTEIRASRSGPGHKSVDRLRLPERGGSGSRGWSTLLAGVHGPVLGTTPEDAVLTGRRTLIEPRTGRARTVLPGAGHAHAVAFGPDGAHTALTGADGRVTLWRSGGRAPLAELAPADPAAAFRGRPPAPAFSPDSRWVALADTAGRITVRDTAAPRSPGLVVTTGRAPVLALAFSPDGGELRVTTAHSVHRAHSLDPARAAAVVCARSGGGLGEEEWRTHLPHLPHRKTCP</sequence>
<dbReference type="InterPro" id="IPR001680">
    <property type="entry name" value="WD40_rpt"/>
</dbReference>
<organism evidence="3 4">
    <name type="scientific">Streptomyces clavuligerus</name>
    <dbReference type="NCBI Taxonomy" id="1901"/>
    <lineage>
        <taxon>Bacteria</taxon>
        <taxon>Bacillati</taxon>
        <taxon>Actinomycetota</taxon>
        <taxon>Actinomycetes</taxon>
        <taxon>Kitasatosporales</taxon>
        <taxon>Streptomycetaceae</taxon>
        <taxon>Streptomyces</taxon>
    </lineage>
</organism>
<feature type="region of interest" description="Disordered" evidence="1">
    <location>
        <begin position="397"/>
        <end position="427"/>
    </location>
</feature>
<dbReference type="SUPFAM" id="SSF50998">
    <property type="entry name" value="Quinoprotein alcohol dehydrogenase-like"/>
    <property type="match status" value="1"/>
</dbReference>